<dbReference type="InterPro" id="IPR003594">
    <property type="entry name" value="HATPase_dom"/>
</dbReference>
<evidence type="ECO:0000256" key="4">
    <source>
        <dbReference type="ARBA" id="ARBA00022777"/>
    </source>
</evidence>
<organism evidence="11 12">
    <name type="scientific">Acidiluteibacter ferrifornacis</name>
    <dbReference type="NCBI Taxonomy" id="2692424"/>
    <lineage>
        <taxon>Bacteria</taxon>
        <taxon>Pseudomonadati</taxon>
        <taxon>Bacteroidota</taxon>
        <taxon>Flavobacteriia</taxon>
        <taxon>Flavobacteriales</taxon>
        <taxon>Cryomorphaceae</taxon>
        <taxon>Acidiluteibacter</taxon>
    </lineage>
</organism>
<dbReference type="Gene3D" id="3.30.450.20">
    <property type="entry name" value="PAS domain"/>
    <property type="match status" value="8"/>
</dbReference>
<feature type="domain" description="PAS" evidence="9">
    <location>
        <begin position="918"/>
        <end position="969"/>
    </location>
</feature>
<feature type="domain" description="PAC" evidence="10">
    <location>
        <begin position="1125"/>
        <end position="1177"/>
    </location>
</feature>
<dbReference type="Pfam" id="PF00989">
    <property type="entry name" value="PAS"/>
    <property type="match status" value="1"/>
</dbReference>
<evidence type="ECO:0000256" key="7">
    <source>
        <dbReference type="SAM" id="Coils"/>
    </source>
</evidence>
<dbReference type="Pfam" id="PF08447">
    <property type="entry name" value="PAS_3"/>
    <property type="match status" value="1"/>
</dbReference>
<feature type="domain" description="PAS" evidence="9">
    <location>
        <begin position="642"/>
        <end position="683"/>
    </location>
</feature>
<dbReference type="PROSITE" id="PS50109">
    <property type="entry name" value="HIS_KIN"/>
    <property type="match status" value="1"/>
</dbReference>
<dbReference type="Proteomes" id="UP000470771">
    <property type="component" value="Unassembled WGS sequence"/>
</dbReference>
<evidence type="ECO:0000313" key="11">
    <source>
        <dbReference type="EMBL" id="NBG65019.1"/>
    </source>
</evidence>
<evidence type="ECO:0000259" key="8">
    <source>
        <dbReference type="PROSITE" id="PS50109"/>
    </source>
</evidence>
<dbReference type="InterPro" id="IPR013655">
    <property type="entry name" value="PAS_fold_3"/>
</dbReference>
<evidence type="ECO:0000256" key="6">
    <source>
        <dbReference type="ARBA" id="ARBA00023012"/>
    </source>
</evidence>
<dbReference type="NCBIfam" id="TIGR00229">
    <property type="entry name" value="sensory_box"/>
    <property type="match status" value="7"/>
</dbReference>
<reference evidence="11 12" key="1">
    <citation type="submission" date="2019-12" db="EMBL/GenBank/DDBJ databases">
        <authorList>
            <person name="Zhao J."/>
        </authorList>
    </citation>
    <scope>NUCLEOTIDE SEQUENCE [LARGE SCALE GENOMIC DNA]</scope>
    <source>
        <strain evidence="11 12">S-15</strain>
    </source>
</reference>
<dbReference type="SUPFAM" id="SSF55785">
    <property type="entry name" value="PYP-like sensor domain (PAS domain)"/>
    <property type="match status" value="8"/>
</dbReference>
<dbReference type="Pfam" id="PF08448">
    <property type="entry name" value="PAS_4"/>
    <property type="match status" value="1"/>
</dbReference>
<evidence type="ECO:0000256" key="2">
    <source>
        <dbReference type="ARBA" id="ARBA00022679"/>
    </source>
</evidence>
<dbReference type="GO" id="GO:0016301">
    <property type="term" value="F:kinase activity"/>
    <property type="evidence" value="ECO:0007669"/>
    <property type="project" value="UniProtKB-KW"/>
</dbReference>
<dbReference type="SMART" id="SM00091">
    <property type="entry name" value="PAS"/>
    <property type="match status" value="7"/>
</dbReference>
<evidence type="ECO:0000256" key="5">
    <source>
        <dbReference type="ARBA" id="ARBA00022840"/>
    </source>
</evidence>
<keyword evidence="4" id="KW-0418">Kinase</keyword>
<dbReference type="GO" id="GO:0006355">
    <property type="term" value="P:regulation of DNA-templated transcription"/>
    <property type="evidence" value="ECO:0007669"/>
    <property type="project" value="InterPro"/>
</dbReference>
<sequence length="1381" mass="160045">MIITSFFITTYRVNNKSKGRKKNQIFNHLFRNSSDYLIICQKFQDKIEIKDISKSAVDFLGIDQNDLIGRDLRSIEFLKTKIFSEFKFDKDSEKIDLQLKNYSYLEIEYNSYDLNNDQYLFFSLSDISSKKVSEINTQISIESYKYLFEYSSEYICIQDVDGNLIDYNSSLAAKLGCAKGDYTGKGVSVFSPNEDIEWRLQQNRKVWETNTSIKFIKEVKDYNGKIIPLEVILRKGKYFGEDVLISTSRDISERLRTERELKNNERHLKEIYENSPVIMYSENEFGIIEQVNNKFLEVLGYEKEELIGKSFYKLLNESFQETYQLDRVLFWQNGIIKDAEYVIQTKNGRQLSILIDSKLINYDNSKLCLSVIRDVTEQYKYQSELASSVDRFYKLFENAPIAMCITSHTGDFIDFNKAFIKLFGYSADELKTMNVVSIIHPDDAEIDEKIICQIQDRNYETFTTEKKYIKKDGNVIHTILNIITDQEKDSPHPRSISQIVDITEIEHSNELLKNKQEILDLTLEASKTILWDIDLSTGDAVWKNIESITGVKGDEIKVDRARFKKFIYPDDYAFVKESIGYVTNSKESYTIDFRLVSENGDIKWVNTKGQVKLDENGIPTNIYGTLQDITEKKKYEEALEKSEEKFRQLYERNLSGVYRSTIDGEVLDCNPSFAIILGYDSVEEVLETGNALNFYSNETDRNGIIEELIENKSIKSKRIELKTKNGNVICILISASIIYDDNNEVKFIEGNIIDITDLVEVEKKLQESKDQYKTLIDNSNYGIAIIYEGKIQFINGKGIEILKYESGFELLYKSIEEFIPKGDYQLFEDIDSVNQGDSIGVQERRIVNRKGKIIDIEIRANQINYNEKDCVLITFIDITTKKQIEEEKKRAELAESANLLLKEEIQERIKIENQLTLSQSYTAGIIESSIDMIYTAGINGYINEFNLAARKQFNYNKNEVLGHSLNELFADQKECNEVFRKLETDGQFIGEVKSIRKDRSVFISYLSMSYLYNTQGVVMGIMAVGKDITDIKEAEEILRRSEEKNKLQAAKLKTIIESSSHYFFMVNKSFQLISFNENYATDIELFYDQQVKFGKDFFEATNISEKEEKDKWLHYFTIGFSGEHFHFEIEQTDKLNNKHYREIFINPIIKEDGSIDELSCIAHDITEKKVAEKSLKESLAEKEVLLKEVHHRVKNNMQVISSILNLQSAYVKDPGTLQILKESQNRIKSMAFIHESLYTNKDFSRINFSEYITNLVQNLFRTYDVFDDTIKLELNIDKIYLNLDLAIPCGLIMNELISNSLKYAFDIHRGGIIKIMLTLENEFVKLEVGDNGVGIPESIDIENTQTLGLQLISSLVEQLEGDIKLDRTNGTKFIIKFRKDN</sequence>
<evidence type="ECO:0000256" key="3">
    <source>
        <dbReference type="ARBA" id="ARBA00022741"/>
    </source>
</evidence>
<keyword evidence="7" id="KW-0175">Coiled coil</keyword>
<gene>
    <name evidence="11" type="ORF">GQN54_02745</name>
</gene>
<keyword evidence="12" id="KW-1185">Reference proteome</keyword>
<dbReference type="InterPro" id="IPR036890">
    <property type="entry name" value="HATPase_C_sf"/>
</dbReference>
<protein>
    <submittedName>
        <fullName evidence="11">PAS domain S-box protein</fullName>
    </submittedName>
</protein>
<proteinExistence type="predicted"/>
<dbReference type="PROSITE" id="PS50112">
    <property type="entry name" value="PAS"/>
    <property type="match status" value="4"/>
</dbReference>
<comment type="caution">
    <text evidence="11">The sequence shown here is derived from an EMBL/GenBank/DDBJ whole genome shotgun (WGS) entry which is preliminary data.</text>
</comment>
<dbReference type="InterPro" id="IPR011495">
    <property type="entry name" value="Sig_transdc_His_kin_sub2_dim/P"/>
</dbReference>
<feature type="domain" description="Histidine kinase" evidence="8">
    <location>
        <begin position="1292"/>
        <end position="1381"/>
    </location>
</feature>
<name>A0A6N9NGR0_9FLAO</name>
<feature type="coiled-coil region" evidence="7">
    <location>
        <begin position="884"/>
        <end position="914"/>
    </location>
</feature>
<dbReference type="Pfam" id="PF07568">
    <property type="entry name" value="HisKA_2"/>
    <property type="match status" value="1"/>
</dbReference>
<evidence type="ECO:0000313" key="12">
    <source>
        <dbReference type="Proteomes" id="UP000470771"/>
    </source>
</evidence>
<dbReference type="InterPro" id="IPR001610">
    <property type="entry name" value="PAC"/>
</dbReference>
<dbReference type="InterPro" id="IPR035965">
    <property type="entry name" value="PAS-like_dom_sf"/>
</dbReference>
<keyword evidence="3" id="KW-0547">Nucleotide-binding</keyword>
<evidence type="ECO:0000259" key="9">
    <source>
        <dbReference type="PROSITE" id="PS50112"/>
    </source>
</evidence>
<dbReference type="SMART" id="SM00086">
    <property type="entry name" value="PAC"/>
    <property type="match status" value="7"/>
</dbReference>
<feature type="domain" description="PAC" evidence="10">
    <location>
        <begin position="988"/>
        <end position="1040"/>
    </location>
</feature>
<dbReference type="Pfam" id="PF13188">
    <property type="entry name" value="PAS_8"/>
    <property type="match status" value="1"/>
</dbReference>
<dbReference type="CDD" id="cd00130">
    <property type="entry name" value="PAS"/>
    <property type="match status" value="5"/>
</dbReference>
<dbReference type="InterPro" id="IPR000700">
    <property type="entry name" value="PAS-assoc_C"/>
</dbReference>
<dbReference type="InterPro" id="IPR005467">
    <property type="entry name" value="His_kinase_dom"/>
</dbReference>
<dbReference type="SUPFAM" id="SSF55874">
    <property type="entry name" value="ATPase domain of HSP90 chaperone/DNA topoisomerase II/histidine kinase"/>
    <property type="match status" value="1"/>
</dbReference>
<evidence type="ECO:0000259" key="10">
    <source>
        <dbReference type="PROSITE" id="PS50113"/>
    </source>
</evidence>
<feature type="domain" description="PAC" evidence="10">
    <location>
        <begin position="715"/>
        <end position="767"/>
    </location>
</feature>
<dbReference type="GO" id="GO:0000160">
    <property type="term" value="P:phosphorelay signal transduction system"/>
    <property type="evidence" value="ECO:0007669"/>
    <property type="project" value="UniProtKB-KW"/>
</dbReference>
<dbReference type="Gene3D" id="3.30.565.10">
    <property type="entry name" value="Histidine kinase-like ATPase, C-terminal domain"/>
    <property type="match status" value="1"/>
</dbReference>
<evidence type="ECO:0000256" key="1">
    <source>
        <dbReference type="ARBA" id="ARBA00022553"/>
    </source>
</evidence>
<dbReference type="RefSeq" id="WP_160631717.1">
    <property type="nucleotide sequence ID" value="NZ_WWNE01000003.1"/>
</dbReference>
<dbReference type="SMART" id="SM00387">
    <property type="entry name" value="HATPase_c"/>
    <property type="match status" value="1"/>
</dbReference>
<accession>A0A6N9NGR0</accession>
<dbReference type="InterPro" id="IPR000014">
    <property type="entry name" value="PAS"/>
</dbReference>
<dbReference type="EMBL" id="WWNE01000003">
    <property type="protein sequence ID" value="NBG65019.1"/>
    <property type="molecule type" value="Genomic_DNA"/>
</dbReference>
<dbReference type="Pfam" id="PF13426">
    <property type="entry name" value="PAS_9"/>
    <property type="match status" value="4"/>
</dbReference>
<dbReference type="GO" id="GO:0005524">
    <property type="term" value="F:ATP binding"/>
    <property type="evidence" value="ECO:0007669"/>
    <property type="project" value="UniProtKB-KW"/>
</dbReference>
<dbReference type="PANTHER" id="PTHR43065:SF23">
    <property type="entry name" value="SENSOR HISTIDINE KINASE PDTAS"/>
    <property type="match status" value="1"/>
</dbReference>
<dbReference type="InterPro" id="IPR013656">
    <property type="entry name" value="PAS_4"/>
</dbReference>
<feature type="domain" description="PAS" evidence="9">
    <location>
        <begin position="264"/>
        <end position="318"/>
    </location>
</feature>
<keyword evidence="5" id="KW-0067">ATP-binding</keyword>
<dbReference type="PROSITE" id="PS50113">
    <property type="entry name" value="PAC"/>
    <property type="match status" value="4"/>
</dbReference>
<dbReference type="Pfam" id="PF02518">
    <property type="entry name" value="HATPase_c"/>
    <property type="match status" value="1"/>
</dbReference>
<keyword evidence="6" id="KW-0902">Two-component regulatory system</keyword>
<feature type="domain" description="PAS" evidence="9">
    <location>
        <begin position="388"/>
        <end position="458"/>
    </location>
</feature>
<keyword evidence="1" id="KW-0597">Phosphoprotein</keyword>
<feature type="domain" description="PAC" evidence="10">
    <location>
        <begin position="589"/>
        <end position="641"/>
    </location>
</feature>
<keyword evidence="2" id="KW-0808">Transferase</keyword>
<dbReference type="PANTHER" id="PTHR43065">
    <property type="entry name" value="SENSOR HISTIDINE KINASE"/>
    <property type="match status" value="1"/>
</dbReference>
<dbReference type="InterPro" id="IPR013767">
    <property type="entry name" value="PAS_fold"/>
</dbReference>
<dbReference type="Gene3D" id="2.10.70.100">
    <property type="match status" value="1"/>
</dbReference>